<feature type="compositionally biased region" description="Basic and acidic residues" evidence="1">
    <location>
        <begin position="47"/>
        <end position="61"/>
    </location>
</feature>
<dbReference type="EMBL" id="OX465082">
    <property type="protein sequence ID" value="CAI9289936.1"/>
    <property type="molecule type" value="Genomic_DNA"/>
</dbReference>
<feature type="compositionally biased region" description="Low complexity" evidence="1">
    <location>
        <begin position="204"/>
        <end position="224"/>
    </location>
</feature>
<keyword evidence="4" id="KW-1185">Reference proteome</keyword>
<protein>
    <recommendedName>
        <fullName evidence="2">DUF7054 domain-containing protein</fullName>
    </recommendedName>
</protein>
<feature type="region of interest" description="Disordered" evidence="1">
    <location>
        <begin position="192"/>
        <end position="225"/>
    </location>
</feature>
<dbReference type="PANTHER" id="PTHR33270">
    <property type="entry name" value="BNAC05G50380D PROTEIN"/>
    <property type="match status" value="1"/>
</dbReference>
<sequence>MVAVVNCKPQSLSSSPAIGFPRFRYFRYRRLRLVDTKSYKMSTKKSSPKEQGKNKKGRLSEKSVSFHGRVPEDMVGKLIRPRTVPNLITVRGAITTEAMTPPKLTKLLLNVTVQRSLGPVQVLISPESTVGDLIAAALRQYSKEGRRVIFPSLDPSGFDLHYSQFSLESLSRDEKLNELGSRNFFLCPKQPATTAGSSGGDGEVGVSYDGMTTTSPPSSSTCSTEAEKVTKGGAVWLRFMEFML</sequence>
<feature type="domain" description="DUF7054" evidence="2">
    <location>
        <begin position="103"/>
        <end position="187"/>
    </location>
</feature>
<evidence type="ECO:0000256" key="1">
    <source>
        <dbReference type="SAM" id="MobiDB-lite"/>
    </source>
</evidence>
<proteinExistence type="predicted"/>
<organism evidence="3 4">
    <name type="scientific">Lactuca saligna</name>
    <name type="common">Willowleaf lettuce</name>
    <dbReference type="NCBI Taxonomy" id="75948"/>
    <lineage>
        <taxon>Eukaryota</taxon>
        <taxon>Viridiplantae</taxon>
        <taxon>Streptophyta</taxon>
        <taxon>Embryophyta</taxon>
        <taxon>Tracheophyta</taxon>
        <taxon>Spermatophyta</taxon>
        <taxon>Magnoliopsida</taxon>
        <taxon>eudicotyledons</taxon>
        <taxon>Gunneridae</taxon>
        <taxon>Pentapetalae</taxon>
        <taxon>asterids</taxon>
        <taxon>campanulids</taxon>
        <taxon>Asterales</taxon>
        <taxon>Asteraceae</taxon>
        <taxon>Cichorioideae</taxon>
        <taxon>Cichorieae</taxon>
        <taxon>Lactucinae</taxon>
        <taxon>Lactuca</taxon>
    </lineage>
</organism>
<evidence type="ECO:0000259" key="2">
    <source>
        <dbReference type="Pfam" id="PF23156"/>
    </source>
</evidence>
<name>A0AA35ZCS7_LACSI</name>
<gene>
    <name evidence="3" type="ORF">LSALG_LOCUS29153</name>
</gene>
<dbReference type="PANTHER" id="PTHR33270:SF36">
    <property type="match status" value="1"/>
</dbReference>
<dbReference type="InterPro" id="IPR040358">
    <property type="entry name" value="At4g22758-like"/>
</dbReference>
<evidence type="ECO:0000313" key="3">
    <source>
        <dbReference type="EMBL" id="CAI9289936.1"/>
    </source>
</evidence>
<dbReference type="AlphaFoldDB" id="A0AA35ZCS7"/>
<accession>A0AA35ZCS7</accession>
<dbReference type="Pfam" id="PF23156">
    <property type="entry name" value="DUF7054"/>
    <property type="match status" value="1"/>
</dbReference>
<dbReference type="Proteomes" id="UP001177003">
    <property type="component" value="Chromosome 6"/>
</dbReference>
<dbReference type="InterPro" id="IPR055482">
    <property type="entry name" value="DUF7054"/>
</dbReference>
<reference evidence="3" key="1">
    <citation type="submission" date="2023-04" db="EMBL/GenBank/DDBJ databases">
        <authorList>
            <person name="Vijverberg K."/>
            <person name="Xiong W."/>
            <person name="Schranz E."/>
        </authorList>
    </citation>
    <scope>NUCLEOTIDE SEQUENCE</scope>
</reference>
<feature type="region of interest" description="Disordered" evidence="1">
    <location>
        <begin position="39"/>
        <end position="63"/>
    </location>
</feature>
<evidence type="ECO:0000313" key="4">
    <source>
        <dbReference type="Proteomes" id="UP001177003"/>
    </source>
</evidence>